<dbReference type="Proteomes" id="UP001218188">
    <property type="component" value="Unassembled WGS sequence"/>
</dbReference>
<evidence type="ECO:0000313" key="1">
    <source>
        <dbReference type="EMBL" id="KAJ7028076.1"/>
    </source>
</evidence>
<proteinExistence type="predicted"/>
<reference evidence="1" key="1">
    <citation type="submission" date="2023-03" db="EMBL/GenBank/DDBJ databases">
        <title>Massive genome expansion in bonnet fungi (Mycena s.s.) driven by repeated elements and novel gene families across ecological guilds.</title>
        <authorList>
            <consortium name="Lawrence Berkeley National Laboratory"/>
            <person name="Harder C.B."/>
            <person name="Miyauchi S."/>
            <person name="Viragh M."/>
            <person name="Kuo A."/>
            <person name="Thoen E."/>
            <person name="Andreopoulos B."/>
            <person name="Lu D."/>
            <person name="Skrede I."/>
            <person name="Drula E."/>
            <person name="Henrissat B."/>
            <person name="Morin E."/>
            <person name="Kohler A."/>
            <person name="Barry K."/>
            <person name="LaButti K."/>
            <person name="Morin E."/>
            <person name="Salamov A."/>
            <person name="Lipzen A."/>
            <person name="Mereny Z."/>
            <person name="Hegedus B."/>
            <person name="Baldrian P."/>
            <person name="Stursova M."/>
            <person name="Weitz H."/>
            <person name="Taylor A."/>
            <person name="Grigoriev I.V."/>
            <person name="Nagy L.G."/>
            <person name="Martin F."/>
            <person name="Kauserud H."/>
        </authorList>
    </citation>
    <scope>NUCLEOTIDE SEQUENCE</scope>
    <source>
        <strain evidence="1">CBHHK200</strain>
    </source>
</reference>
<keyword evidence="2" id="KW-1185">Reference proteome</keyword>
<evidence type="ECO:0000313" key="2">
    <source>
        <dbReference type="Proteomes" id="UP001218188"/>
    </source>
</evidence>
<comment type="caution">
    <text evidence="1">The sequence shown here is derived from an EMBL/GenBank/DDBJ whole genome shotgun (WGS) entry which is preliminary data.</text>
</comment>
<dbReference type="AlphaFoldDB" id="A0AAD6SJM4"/>
<dbReference type="EMBL" id="JARJCM010000116">
    <property type="protein sequence ID" value="KAJ7028076.1"/>
    <property type="molecule type" value="Genomic_DNA"/>
</dbReference>
<organism evidence="1 2">
    <name type="scientific">Mycena alexandri</name>
    <dbReference type="NCBI Taxonomy" id="1745969"/>
    <lineage>
        <taxon>Eukaryota</taxon>
        <taxon>Fungi</taxon>
        <taxon>Dikarya</taxon>
        <taxon>Basidiomycota</taxon>
        <taxon>Agaricomycotina</taxon>
        <taxon>Agaricomycetes</taxon>
        <taxon>Agaricomycetidae</taxon>
        <taxon>Agaricales</taxon>
        <taxon>Marasmiineae</taxon>
        <taxon>Mycenaceae</taxon>
        <taxon>Mycena</taxon>
    </lineage>
</organism>
<gene>
    <name evidence="1" type="ORF">C8F04DRAFT_1120441</name>
</gene>
<protein>
    <submittedName>
        <fullName evidence="1">Uncharacterized protein</fullName>
    </submittedName>
</protein>
<accession>A0AAD6SJM4</accession>
<sequence>MVTSTLVCCSRHIRKYVPSFRQRNRKKCLFGRGCLLRVLSSFRQRPLDLSNVTQFEPRIPQSRLGSLEQRSRSLKSFLNKQIAEVATDCINATKIGERQHRQLVLWATGKRGGKPGRLASSSSTAFFFAFATITASTPKNLMEELGLFRSDYGPFTQTTLATYTNTGSTTPPNTSVENRTLCQCG</sequence>
<name>A0AAD6SJM4_9AGAR</name>